<protein>
    <submittedName>
        <fullName evidence="2">DUF721 domain-containing protein</fullName>
    </submittedName>
</protein>
<accession>A0A974XZB4</accession>
<gene>
    <name evidence="2" type="ORF">I8J32_000945</name>
</gene>
<keyword evidence="3" id="KW-1185">Reference proteome</keyword>
<dbReference type="Proteomes" id="UP000639274">
    <property type="component" value="Chromosome"/>
</dbReference>
<evidence type="ECO:0000313" key="3">
    <source>
        <dbReference type="Proteomes" id="UP000639274"/>
    </source>
</evidence>
<feature type="region of interest" description="Disordered" evidence="1">
    <location>
        <begin position="104"/>
        <end position="125"/>
    </location>
</feature>
<feature type="compositionally biased region" description="Low complexity" evidence="1">
    <location>
        <begin position="104"/>
        <end position="119"/>
    </location>
</feature>
<proteinExistence type="predicted"/>
<dbReference type="Pfam" id="PF05258">
    <property type="entry name" value="DciA"/>
    <property type="match status" value="1"/>
</dbReference>
<dbReference type="AlphaFoldDB" id="A0A974XZB4"/>
<dbReference type="EMBL" id="CP071518">
    <property type="protein sequence ID" value="QSX78551.1"/>
    <property type="molecule type" value="Genomic_DNA"/>
</dbReference>
<reference evidence="2 3" key="1">
    <citation type="submission" date="2021-03" db="EMBL/GenBank/DDBJ databases">
        <title>Lysobacter sp. nov. isolated from soil of gangwondo yeongwol, south Korea.</title>
        <authorList>
            <person name="Kim K.R."/>
            <person name="Kim K.H."/>
            <person name="Jeon C.O."/>
        </authorList>
    </citation>
    <scope>NUCLEOTIDE SEQUENCE [LARGE SCALE GENOMIC DNA]</scope>
    <source>
        <strain evidence="2 3">R19</strain>
    </source>
</reference>
<evidence type="ECO:0000313" key="2">
    <source>
        <dbReference type="EMBL" id="QSX78551.1"/>
    </source>
</evidence>
<name>A0A974XZB4_9GAMM</name>
<dbReference type="RefSeq" id="WP_200614223.1">
    <property type="nucleotide sequence ID" value="NZ_CP071518.1"/>
</dbReference>
<organism evidence="2 3">
    <name type="scientific">Agrilutibacter solisilvae</name>
    <dbReference type="NCBI Taxonomy" id="2763317"/>
    <lineage>
        <taxon>Bacteria</taxon>
        <taxon>Pseudomonadati</taxon>
        <taxon>Pseudomonadota</taxon>
        <taxon>Gammaproteobacteria</taxon>
        <taxon>Lysobacterales</taxon>
        <taxon>Lysobacteraceae</taxon>
        <taxon>Agrilutibacter</taxon>
    </lineage>
</organism>
<evidence type="ECO:0000256" key="1">
    <source>
        <dbReference type="SAM" id="MobiDB-lite"/>
    </source>
</evidence>
<dbReference type="KEGG" id="lsf:I8J32_000945"/>
<sequence length="150" mass="15780">MSEPKNPRRPSSPQAALDALLAEPAGDPIRRALWLDGLDHQLRPLLPPTLAAHARLANFENGRLVFLVDGPVWRAKLRLAAPELLDRARSFGLAATELVVKTSANPLAGSASPSPASRAVKPMSTASQEALKAALASLKSPTPSGNDVAE</sequence>
<dbReference type="InterPro" id="IPR007922">
    <property type="entry name" value="DciA-like"/>
</dbReference>